<accession>A0ABY8KYY3</accession>
<name>A0ABY8KYY3_9FLAO</name>
<keyword evidence="2" id="KW-1185">Reference proteome</keyword>
<gene>
    <name evidence="1" type="ORF">P8625_08910</name>
</gene>
<dbReference type="RefSeq" id="WP_279650120.1">
    <property type="nucleotide sequence ID" value="NZ_CP122539.1"/>
</dbReference>
<organism evidence="1 2">
    <name type="scientific">Tenacibaculum tangerinum</name>
    <dbReference type="NCBI Taxonomy" id="3038772"/>
    <lineage>
        <taxon>Bacteria</taxon>
        <taxon>Pseudomonadati</taxon>
        <taxon>Bacteroidota</taxon>
        <taxon>Flavobacteriia</taxon>
        <taxon>Flavobacteriales</taxon>
        <taxon>Flavobacteriaceae</taxon>
        <taxon>Tenacibaculum</taxon>
    </lineage>
</organism>
<sequence length="138" mass="15918">MEIVNQSNNEVKKIFIENVSDDVLNRVWDSHLKAWSSSCLQDSKQKLYTEQKEFQREVMGKNSELYGDAYLAFVINYIVFREDLVFTGNFMRLNSQTEEGDSHQIYTSGVAIELGKWSNGLFLLGELVPLLLLNNIVF</sequence>
<dbReference type="EMBL" id="CP122539">
    <property type="protein sequence ID" value="WGH74239.1"/>
    <property type="molecule type" value="Genomic_DNA"/>
</dbReference>
<evidence type="ECO:0000313" key="2">
    <source>
        <dbReference type="Proteomes" id="UP001232001"/>
    </source>
</evidence>
<evidence type="ECO:0000313" key="1">
    <source>
        <dbReference type="EMBL" id="WGH74239.1"/>
    </source>
</evidence>
<dbReference type="Proteomes" id="UP001232001">
    <property type="component" value="Chromosome"/>
</dbReference>
<reference evidence="1 2" key="1">
    <citation type="submission" date="2023-04" db="EMBL/GenBank/DDBJ databases">
        <title>Tenacibaculum tangerinum sp. nov., isolated from sea tidal flat of South Korea.</title>
        <authorList>
            <person name="Lee S.H."/>
            <person name="Kim J.-J."/>
        </authorList>
    </citation>
    <scope>NUCLEOTIDE SEQUENCE [LARGE SCALE GENOMIC DNA]</scope>
    <source>
        <strain evidence="1 2">GRR-S3-23</strain>
    </source>
</reference>
<protein>
    <submittedName>
        <fullName evidence="1">Uncharacterized protein</fullName>
    </submittedName>
</protein>
<proteinExistence type="predicted"/>